<sequence>MHPTRLVPLISPMLPYVRQLTRVLSERLGWNRARMKLMSRLMRVLPMQTTTNLAQLAVVMKPEVETDSTYRRLQRFFAEFDFGYQQLGRFLLDLVPTEPPYVAVLDRTEWHFGQTAVNVLMIGIAEGGIAYPVAWSVLEHGGGSGADEHTELLKQFLRLVKPDELRALVADREFTGSDFLKALDQREIPFVIRLKKDRRIGPPSGESSGEWSLPSKMFARACQPGQSKQFPALRGLGSTKSVGCQVTAGRLGEDSFLILAGQKVGPESMLDLYRKRWEIETLFAALKSRGFGLEDTHMTEPDRIRKLLGVLAVTYSWTRLIGLDRKSREGSPRECANGYPEKSLFRYGLDRLRELTANWYRMREELHRCVQALIAPRSFLSCS</sequence>
<reference evidence="2" key="3">
    <citation type="submission" date="2010-04" db="EMBL/GenBank/DDBJ databases">
        <authorList>
            <person name="Genoscope - CEA"/>
        </authorList>
    </citation>
    <scope>NUCLEOTIDE SEQUENCE</scope>
    <source>
        <strain evidence="2">M8</strain>
    </source>
</reference>
<dbReference type="Gene3D" id="3.90.350.10">
    <property type="entry name" value="Transposase Inhibitor Protein From Tn5, Chain A, domain 1"/>
    <property type="match status" value="1"/>
</dbReference>
<proteinExistence type="predicted"/>
<reference evidence="4" key="2">
    <citation type="submission" date="2010-04" db="EMBL/GenBank/DDBJ databases">
        <title>Genome sequence of Salinibacter ruber M8.</title>
        <authorList>
            <consortium name="Genoscope"/>
        </authorList>
    </citation>
    <scope>NUCLEOTIDE SEQUENCE [LARGE SCALE GENOMIC DNA]</scope>
    <source>
        <strain evidence="4">M8</strain>
    </source>
</reference>
<dbReference type="Proteomes" id="UP000000933">
    <property type="component" value="Chromosome"/>
</dbReference>
<dbReference type="GO" id="GO:0006313">
    <property type="term" value="P:DNA transposition"/>
    <property type="evidence" value="ECO:0007669"/>
    <property type="project" value="InterPro"/>
</dbReference>
<dbReference type="EMBL" id="FP565814">
    <property type="protein sequence ID" value="CBH23708.1"/>
    <property type="molecule type" value="Genomic_DNA"/>
</dbReference>
<dbReference type="Pfam" id="PF01609">
    <property type="entry name" value="DDE_Tnp_1"/>
    <property type="match status" value="1"/>
</dbReference>
<gene>
    <name evidence="2" type="ordered locus">SRM_00787</name>
    <name evidence="3" type="ordered locus">SRM_01420</name>
</gene>
<dbReference type="GO" id="GO:0003677">
    <property type="term" value="F:DNA binding"/>
    <property type="evidence" value="ECO:0007669"/>
    <property type="project" value="InterPro"/>
</dbReference>
<dbReference type="EMBL" id="FP565814">
    <property type="protein sequence ID" value="CBH24341.1"/>
    <property type="molecule type" value="Genomic_DNA"/>
</dbReference>
<name>D5H6Q3_SALRM</name>
<dbReference type="KEGG" id="srm:SRM_01420"/>
<dbReference type="GO" id="GO:0004803">
    <property type="term" value="F:transposase activity"/>
    <property type="evidence" value="ECO:0007669"/>
    <property type="project" value="InterPro"/>
</dbReference>
<protein>
    <submittedName>
        <fullName evidence="2 3">Transposase</fullName>
    </submittedName>
</protein>
<dbReference type="InterPro" id="IPR002559">
    <property type="entry name" value="Transposase_11"/>
</dbReference>
<feature type="domain" description="Transposase IS4-like" evidence="1">
    <location>
        <begin position="150"/>
        <end position="316"/>
    </location>
</feature>
<dbReference type="InterPro" id="IPR012337">
    <property type="entry name" value="RNaseH-like_sf"/>
</dbReference>
<reference evidence="2 4" key="1">
    <citation type="journal article" date="2010" name="ISME J.">
        <title>Fine-scale evolution: genomic, phenotypic and ecological differentiation in two coexisting Salinibacter ruber strains.</title>
        <authorList>
            <person name="Pena A."/>
            <person name="Teeling H."/>
            <person name="Huerta-Cepas J."/>
            <person name="Santos F."/>
            <person name="Yarza P."/>
            <person name="Brito-Echeverria J."/>
            <person name="Lucio M."/>
            <person name="Schmitt-Kopplin P."/>
            <person name="Meseguer I."/>
            <person name="Schenowitz C."/>
            <person name="Dossat C."/>
            <person name="Barbe V."/>
            <person name="Dopazo J."/>
            <person name="Rossello-Mora R."/>
            <person name="Schuler M."/>
            <person name="Glockner F.O."/>
            <person name="Amann R."/>
            <person name="Gabaldon T."/>
            <person name="Anton J."/>
        </authorList>
    </citation>
    <scope>NUCLEOTIDE SEQUENCE [LARGE SCALE GENOMIC DNA]</scope>
    <source>
        <strain evidence="2 4">M8</strain>
    </source>
</reference>
<accession>D5H6Q3</accession>
<evidence type="ECO:0000313" key="3">
    <source>
        <dbReference type="EMBL" id="CBH24341.1"/>
    </source>
</evidence>
<organism evidence="2 4">
    <name type="scientific">Salinibacter ruber (strain M8)</name>
    <dbReference type="NCBI Taxonomy" id="761659"/>
    <lineage>
        <taxon>Bacteria</taxon>
        <taxon>Pseudomonadati</taxon>
        <taxon>Rhodothermota</taxon>
        <taxon>Rhodothermia</taxon>
        <taxon>Rhodothermales</taxon>
        <taxon>Salinibacteraceae</taxon>
        <taxon>Salinibacter</taxon>
    </lineage>
</organism>
<evidence type="ECO:0000259" key="1">
    <source>
        <dbReference type="Pfam" id="PF01609"/>
    </source>
</evidence>
<evidence type="ECO:0000313" key="2">
    <source>
        <dbReference type="EMBL" id="CBH23708.1"/>
    </source>
</evidence>
<dbReference type="NCBIfam" id="NF033591">
    <property type="entry name" value="transpos_IS4_2"/>
    <property type="match status" value="1"/>
</dbReference>
<dbReference type="HOGENOM" id="CLU_058184_2_0_10"/>
<dbReference type="InterPro" id="IPR047658">
    <property type="entry name" value="IS4-like_transpos"/>
</dbReference>
<dbReference type="KEGG" id="srm:SRM_00787"/>
<evidence type="ECO:0000313" key="4">
    <source>
        <dbReference type="Proteomes" id="UP000000933"/>
    </source>
</evidence>
<dbReference type="AlphaFoldDB" id="D5H6Q3"/>
<dbReference type="SUPFAM" id="SSF53098">
    <property type="entry name" value="Ribonuclease H-like"/>
    <property type="match status" value="1"/>
</dbReference>